<dbReference type="InterPro" id="IPR017587">
    <property type="entry name" value="YqeC"/>
</dbReference>
<sequence length="252" mass="28307">MGKGIETVMKNQSLSKAMNLQMGDRLALVGGGGKTSILYTLAKENIYSRGLYTTSTKMYDPSSGTHPFHRLLLNWQEEDCPLPLQKIESCFIASGRMKGTKPKVIGLSNNRINNWKSTEAWPILVIEADGAAGRPVKAPNEGEPVIPERINRVIGCIGLDALGKKIEPPWVHRPELFRERFCRTGQQMIDPEILMELIRHPEGLFKNSPVDSTKTVIFNKLDCLDSPFEIEKMLEDFKRDCPSHQFLALSLI</sequence>
<evidence type="ECO:0000313" key="2">
    <source>
        <dbReference type="Proteomes" id="UP000324209"/>
    </source>
</evidence>
<organism evidence="1 2">
    <name type="scientific">Oceanispirochaeta crateris</name>
    <dbReference type="NCBI Taxonomy" id="2518645"/>
    <lineage>
        <taxon>Bacteria</taxon>
        <taxon>Pseudomonadati</taxon>
        <taxon>Spirochaetota</taxon>
        <taxon>Spirochaetia</taxon>
        <taxon>Spirochaetales</taxon>
        <taxon>Spirochaetaceae</taxon>
        <taxon>Oceanispirochaeta</taxon>
    </lineage>
</organism>
<dbReference type="EMBL" id="CP036150">
    <property type="protein sequence ID" value="QEN09137.1"/>
    <property type="molecule type" value="Genomic_DNA"/>
</dbReference>
<dbReference type="KEGG" id="ock:EXM22_14530"/>
<dbReference type="OrthoDB" id="368187at2"/>
<name>A0A5C1QNM7_9SPIO</name>
<dbReference type="Pfam" id="PF19842">
    <property type="entry name" value="YqeC"/>
    <property type="match status" value="1"/>
</dbReference>
<dbReference type="Proteomes" id="UP000324209">
    <property type="component" value="Chromosome"/>
</dbReference>
<gene>
    <name evidence="1" type="primary">yqeC</name>
    <name evidence="1" type="ORF">EXM22_14530</name>
</gene>
<dbReference type="AlphaFoldDB" id="A0A5C1QNM7"/>
<protein>
    <submittedName>
        <fullName evidence="1">Putative selenium-dependent hydroxylase accessory protein YqeC</fullName>
    </submittedName>
</protein>
<accession>A0A5C1QNM7</accession>
<evidence type="ECO:0000313" key="1">
    <source>
        <dbReference type="EMBL" id="QEN09137.1"/>
    </source>
</evidence>
<dbReference type="NCBIfam" id="TIGR03172">
    <property type="entry name" value="selenium cofactor biosynthesis protein YqeC"/>
    <property type="match status" value="1"/>
</dbReference>
<reference evidence="1 2" key="1">
    <citation type="submission" date="2019-02" db="EMBL/GenBank/DDBJ databases">
        <title>Complete Genome Sequence and Methylome Analysis of free living Spirochaetas.</title>
        <authorList>
            <person name="Fomenkov A."/>
            <person name="Dubinina G."/>
            <person name="Leshcheva N."/>
            <person name="Mikheeva N."/>
            <person name="Grabovich M."/>
            <person name="Vincze T."/>
            <person name="Roberts R.J."/>
        </authorList>
    </citation>
    <scope>NUCLEOTIDE SEQUENCE [LARGE SCALE GENOMIC DNA]</scope>
    <source>
        <strain evidence="1 2">K2</strain>
    </source>
</reference>
<keyword evidence="2" id="KW-1185">Reference proteome</keyword>
<proteinExistence type="predicted"/>